<feature type="domain" description="Mon2/Sec7/BIG1-like HUS" evidence="9">
    <location>
        <begin position="653"/>
        <end position="829"/>
    </location>
</feature>
<keyword evidence="3" id="KW-0813">Transport</keyword>
<keyword evidence="13" id="KW-1185">Reference proteome</keyword>
<evidence type="ECO:0000256" key="2">
    <source>
        <dbReference type="ARBA" id="ARBA00009751"/>
    </source>
</evidence>
<dbReference type="Pfam" id="PF16206">
    <property type="entry name" value="Mon2_C"/>
    <property type="match status" value="3"/>
</dbReference>
<dbReference type="InterPro" id="IPR007311">
    <property type="entry name" value="ST7"/>
</dbReference>
<dbReference type="Gene3D" id="1.25.40.10">
    <property type="entry name" value="Tetratricopeptide repeat domain"/>
    <property type="match status" value="1"/>
</dbReference>
<dbReference type="CDD" id="cd01991">
    <property type="entry name" value="Asn_synthase_B_C"/>
    <property type="match status" value="1"/>
</dbReference>
<protein>
    <recommendedName>
        <fullName evidence="8">Protein ST7 homolog</fullName>
    </recommendedName>
</protein>
<feature type="domain" description="Mon2 C-terminal" evidence="10">
    <location>
        <begin position="1339"/>
        <end position="1393"/>
    </location>
</feature>
<dbReference type="InterPro" id="IPR014729">
    <property type="entry name" value="Rossmann-like_a/b/a_fold"/>
</dbReference>
<dbReference type="SUPFAM" id="SSF48371">
    <property type="entry name" value="ARM repeat"/>
    <property type="match status" value="1"/>
</dbReference>
<dbReference type="Pfam" id="PF04184">
    <property type="entry name" value="ST7"/>
    <property type="match status" value="1"/>
</dbReference>
<evidence type="ECO:0000259" key="10">
    <source>
        <dbReference type="Pfam" id="PF16206"/>
    </source>
</evidence>
<dbReference type="GO" id="GO:0004066">
    <property type="term" value="F:asparagine synthase (glutamine-hydrolyzing) activity"/>
    <property type="evidence" value="ECO:0007669"/>
    <property type="project" value="InterPro"/>
</dbReference>
<sequence length="2402" mass="266976">GSQVILSEVLASHVIAFFSSFSLHLCDTFLFPLSTSVSLHSLFGFMQVAWRERDSASRINAAREALHINPTCAPALILLAEEQCETITEAEVMLRRALKAVDSSLGQSQSGQLVPHERTGDMYRQGRRRDFHMQIYIRRRLAMCARKQGRVREAIKTFKDIIRDGSMSNILGVQENLIEACLEMQAYADVQALLVRYDGFDLREPRSAVLSYTSALLKARAVADKFVADISTRRGLSSAEATAIEAITRAIEFNPHVPLYLLELRPMILPPEHYLKRGDSEAIAYAFFHIQHWKRIDGALQLLQYTWKGDFASRFSMSGYCYPYSPQLESADRELLPAWHEVSVFPKKESPVWALLQTLSCLAVCTIALLIHHYPTSTFEAIHFAFSASVLGIQRLVAHFHHWIPENVIGLLASKPAQIVIENMRAYVVMSVLSPPDVRKLVEALLSDLRQLSTEAKKKHNHVKEAAESGVVRVRNISTASAEATLLTNLRAASNELLHPLILACATRQTRLVQIALQSIQRLVQHRILEAHFFMFSILQSCANVVVSELWGLVEVECEELRVLQTVPPLVSADLLVTGNTLAKCIVMCFRMHFAKDPVVINAASAAVRQLVGCVFERVIQEDGVFSTELTVVPSSGGRPSPRSAPPTLRPCAADAYLLFKDLCLLINAKPSVWLVGIHEMTRTLGLELIENILKSYPGVFFRHPEFCELLKSEVCPLVIKMFSPSLKSAHVSSQHPSSRSSAGVGSPTDRPYFPIAMRLVRIILCLILLYHQLLPTECEIFLSSLIKFVDVDRRGWQRALSLEALHRVVVRPDIIRWLCENFDAKSNSIKILEHLSHSIFCVIQQSFVTSKMSSVEADMDPDIFQPRGSSGFYFSNVWHPHVEQLSAKKSILLDSLERHEAGVLPEGYVVSRANCTLVDFVQAVYVAVDALSLQENGDTNNNDHVADSIFTSCQPNLLAALSLLLSASTDETVTDQLLCALSTLMSVGCKLKAIPASLNCLYVLCCTCLPSVTYLRSYAGVEAPTNEQQLEDLVFDSSSALHEVVVSGTPCPSSVVVPDKWNDQVMLTSRNLQASSILLSSICAHATYLDELWHLSLLTCQHIAWLLGIRPSSVGMFAREKADVDQQSKLFFDDWGDTVMVSNGDNANVITTAALTKIPLLASLLDKVACSSVSLSDASLLKAMEAMMRISDENVAVAATGRECSLFPLAMLLRFASLNLHRQQVCGHIAPSLREWAAVALSSIIKQAFKAKTGLSEAEHQAITLKTLRAMCSIHQADVQRRQLDCLMALLQTDGAQLVPEMWQHVIFIVAAIVDAENCCDEALVRQGYLGLRLVAADFLPSLPFECISVLVEAVARYGKQTADHNISLSALTQLWTISDFVFRKSEVVGADASEKVWLVLYTCLSELCVDSRPSVRKSACQTLLQTVASHGHALRISTWNHMIWQIIMPLLDRVRVQTRSASTERAKDFGSAWEALLSYLEWASCYHNAELSLSALKSFQEVLLGKISSQTLDINYRERASRISGNLIVIVGLISLLYISLESMAKRSFLFEKDFGSAWEALLSYLEWASCYHNAELSLSALKSFQEVLLGKISSQTLDINYRERASSVESSTEDVTPSLPLSQWVESWNAWQRISRGLARMGSGATMTEGGEKSSYVPGPSHLTTLLHIFPPLFDHVARHISVDELKAEQLPSVLESLVNVPVPTEQVPFVVHSSQSHMSPTQEAVLEAIRSIYNECVSQGSALRDALADQIRQLLRFGAMSVKSPVGLRPITTASGQKDYREWALQWVIPFAETSLRMAIEFFTATVAYPEIIRSLVVVDIVKFLGEPLYMKYSCLSPTTWKLAASSLMTVLRIAAPLARQQVEHFAPLWPAICDTLEKFLFTPNVCPRLAADERKRDELAECQVVELVRSELLLHSSCLPPATVQRLIAILNRGSISQLDPTDVLASDSHAQRVELARTCFDALLSTSNEGNGRLGHVAIASLLQRCSQVMNDFVRDWNGIGDLRLPRGRITEITSALQAVDSLIGRLAREPSQSELYSQLVSLYPSVVDVVGCTRSDPLLESQLISTLKSYQTLLLLQAVPKQAVELDVLQDPKQIVSVLLNRSGPWSVVYYRPDLNRLFVGRDVFGRLSLVCAPDADDVIISEIAQSLSTVGWSEVPYAQVSCIDTESRCAVSTSYLTTYPENVLEPWAKLFSSFTLEYSPCKEALLKHRSIVTDRQRAVAGVLFLRSKFPTTKWRLVLADVTRAEMEENRSKHIVKAAAPALSVLDESLACVLWFALRGVGKDYDSGEEVRSDAKVYFVGSGADELFAGYARHRTRFERDGAESVGEVNELEYRNHVVRMSHIMNKMQAAIAIRHHLYNEEGILKMALMGPLATRLWIGRVFHDLLSCQLVSLR</sequence>
<evidence type="ECO:0000259" key="9">
    <source>
        <dbReference type="Pfam" id="PF12783"/>
    </source>
</evidence>
<feature type="non-terminal residue" evidence="12">
    <location>
        <position position="1"/>
    </location>
</feature>
<evidence type="ECO:0000256" key="8">
    <source>
        <dbReference type="ARBA" id="ARBA00040270"/>
    </source>
</evidence>
<evidence type="ECO:0000256" key="7">
    <source>
        <dbReference type="ARBA" id="ARBA00023136"/>
    </source>
</evidence>
<keyword evidence="6" id="KW-1133">Transmembrane helix</keyword>
<evidence type="ECO:0000256" key="5">
    <source>
        <dbReference type="ARBA" id="ARBA00022927"/>
    </source>
</evidence>
<evidence type="ECO:0000313" key="13">
    <source>
        <dbReference type="Proteomes" id="UP001331761"/>
    </source>
</evidence>
<dbReference type="Pfam" id="PF16213">
    <property type="entry name" value="DCB"/>
    <property type="match status" value="1"/>
</dbReference>
<dbReference type="Gene3D" id="3.40.50.620">
    <property type="entry name" value="HUPs"/>
    <property type="match status" value="1"/>
</dbReference>
<dbReference type="GO" id="GO:0015031">
    <property type="term" value="P:protein transport"/>
    <property type="evidence" value="ECO:0007669"/>
    <property type="project" value="UniProtKB-KW"/>
</dbReference>
<dbReference type="Proteomes" id="UP001331761">
    <property type="component" value="Unassembled WGS sequence"/>
</dbReference>
<name>A0AAN8IED9_TRICO</name>
<dbReference type="GO" id="GO:0006529">
    <property type="term" value="P:asparagine biosynthetic process"/>
    <property type="evidence" value="ECO:0007669"/>
    <property type="project" value="InterPro"/>
</dbReference>
<proteinExistence type="inferred from homology"/>
<dbReference type="InterPro" id="IPR032629">
    <property type="entry name" value="DCB_dom"/>
</dbReference>
<feature type="domain" description="Mon2 C-terminal" evidence="10">
    <location>
        <begin position="1624"/>
        <end position="2079"/>
    </location>
</feature>
<dbReference type="Pfam" id="PF12783">
    <property type="entry name" value="Sec7-like_HUS"/>
    <property type="match status" value="1"/>
</dbReference>
<evidence type="ECO:0000313" key="12">
    <source>
        <dbReference type="EMBL" id="KAK5971594.1"/>
    </source>
</evidence>
<dbReference type="GO" id="GO:0016020">
    <property type="term" value="C:membrane"/>
    <property type="evidence" value="ECO:0007669"/>
    <property type="project" value="UniProtKB-SubCell"/>
</dbReference>
<dbReference type="InterPro" id="IPR032817">
    <property type="entry name" value="Mon2_C"/>
</dbReference>
<dbReference type="InterPro" id="IPR011990">
    <property type="entry name" value="TPR-like_helical_dom_sf"/>
</dbReference>
<feature type="domain" description="Mon2 C-terminal" evidence="10">
    <location>
        <begin position="1396"/>
        <end position="1467"/>
    </location>
</feature>
<dbReference type="InterPro" id="IPR016024">
    <property type="entry name" value="ARM-type_fold"/>
</dbReference>
<comment type="similarity">
    <text evidence="2">Belongs to the ST7 family.</text>
</comment>
<organism evidence="12 13">
    <name type="scientific">Trichostrongylus colubriformis</name>
    <name type="common">Black scour worm</name>
    <dbReference type="NCBI Taxonomy" id="6319"/>
    <lineage>
        <taxon>Eukaryota</taxon>
        <taxon>Metazoa</taxon>
        <taxon>Ecdysozoa</taxon>
        <taxon>Nematoda</taxon>
        <taxon>Chromadorea</taxon>
        <taxon>Rhabditida</taxon>
        <taxon>Rhabditina</taxon>
        <taxon>Rhabditomorpha</taxon>
        <taxon>Strongyloidea</taxon>
        <taxon>Trichostrongylidae</taxon>
        <taxon>Trichostrongylus</taxon>
    </lineage>
</organism>
<evidence type="ECO:0000256" key="4">
    <source>
        <dbReference type="ARBA" id="ARBA00022692"/>
    </source>
</evidence>
<feature type="domain" description="Mon2/Sec7/BIG1-like dimerisation and cyclophilin-binding" evidence="11">
    <location>
        <begin position="438"/>
        <end position="623"/>
    </location>
</feature>
<evidence type="ECO:0000259" key="11">
    <source>
        <dbReference type="Pfam" id="PF16213"/>
    </source>
</evidence>
<dbReference type="EMBL" id="WIXE01017614">
    <property type="protein sequence ID" value="KAK5971594.1"/>
    <property type="molecule type" value="Genomic_DNA"/>
</dbReference>
<dbReference type="InterPro" id="IPR001962">
    <property type="entry name" value="Asn_synthase"/>
</dbReference>
<comment type="subcellular location">
    <subcellularLocation>
        <location evidence="1">Membrane</location>
        <topology evidence="1">Multi-pass membrane protein</topology>
    </subcellularLocation>
</comment>
<accession>A0AAN8IED9</accession>
<keyword evidence="7" id="KW-0472">Membrane</keyword>
<dbReference type="InterPro" id="IPR032691">
    <property type="entry name" value="Mon2/Sec7/BIG1-like_HUS"/>
</dbReference>
<evidence type="ECO:0000256" key="1">
    <source>
        <dbReference type="ARBA" id="ARBA00004141"/>
    </source>
</evidence>
<dbReference type="PANTHER" id="PTHR12745">
    <property type="entry name" value="SUPPRESSION OF TUMORIGENICITY 7"/>
    <property type="match status" value="1"/>
</dbReference>
<comment type="caution">
    <text evidence="12">The sequence shown here is derived from an EMBL/GenBank/DDBJ whole genome shotgun (WGS) entry which is preliminary data.</text>
</comment>
<dbReference type="PANTHER" id="PTHR12745:SF6">
    <property type="entry name" value="PROTEIN ST7 HOMOLOG"/>
    <property type="match status" value="1"/>
</dbReference>
<evidence type="ECO:0000256" key="3">
    <source>
        <dbReference type="ARBA" id="ARBA00022448"/>
    </source>
</evidence>
<gene>
    <name evidence="12" type="ORF">GCK32_004363</name>
</gene>
<reference evidence="12 13" key="1">
    <citation type="submission" date="2019-10" db="EMBL/GenBank/DDBJ databases">
        <title>Assembly and Annotation for the nematode Trichostrongylus colubriformis.</title>
        <authorList>
            <person name="Martin J."/>
        </authorList>
    </citation>
    <scope>NUCLEOTIDE SEQUENCE [LARGE SCALE GENOMIC DNA]</scope>
    <source>
        <strain evidence="12">G859</strain>
        <tissue evidence="12">Whole worm</tissue>
    </source>
</reference>
<evidence type="ECO:0000256" key="6">
    <source>
        <dbReference type="ARBA" id="ARBA00022989"/>
    </source>
</evidence>
<keyword evidence="5" id="KW-0653">Protein transport</keyword>
<keyword evidence="4" id="KW-0812">Transmembrane</keyword>